<organism evidence="1">
    <name type="scientific">Arion vulgaris</name>
    <dbReference type="NCBI Taxonomy" id="1028688"/>
    <lineage>
        <taxon>Eukaryota</taxon>
        <taxon>Metazoa</taxon>
        <taxon>Spiralia</taxon>
        <taxon>Lophotrochozoa</taxon>
        <taxon>Mollusca</taxon>
        <taxon>Gastropoda</taxon>
        <taxon>Heterobranchia</taxon>
        <taxon>Euthyneura</taxon>
        <taxon>Panpulmonata</taxon>
        <taxon>Eupulmonata</taxon>
        <taxon>Stylommatophora</taxon>
        <taxon>Helicina</taxon>
        <taxon>Arionoidea</taxon>
        <taxon>Arionidae</taxon>
        <taxon>Arion</taxon>
    </lineage>
</organism>
<gene>
    <name evidence="1" type="primary">ORF59182</name>
</gene>
<sequence>MKLNCPVSSLSIVMSSAHMQEEVKCAYEKSQKWTNRSLSQCIAVTRAINVIHFL</sequence>
<reference evidence="1" key="1">
    <citation type="submission" date="2014-12" db="EMBL/GenBank/DDBJ databases">
        <title>Insight into the proteome of Arion vulgaris.</title>
        <authorList>
            <person name="Aradska J."/>
            <person name="Bulat T."/>
            <person name="Smidak R."/>
            <person name="Sarate P."/>
            <person name="Gangsoo J."/>
            <person name="Sialana F."/>
            <person name="Bilban M."/>
            <person name="Lubec G."/>
        </authorList>
    </citation>
    <scope>NUCLEOTIDE SEQUENCE</scope>
    <source>
        <tissue evidence="1">Skin</tissue>
    </source>
</reference>
<dbReference type="EMBL" id="HACG01019657">
    <property type="protein sequence ID" value="CEK66522.1"/>
    <property type="molecule type" value="Transcribed_RNA"/>
</dbReference>
<proteinExistence type="predicted"/>
<name>A0A0B6ZDM2_9EUPU</name>
<protein>
    <submittedName>
        <fullName evidence="1">Uncharacterized protein</fullName>
    </submittedName>
</protein>
<accession>A0A0B6ZDM2</accession>
<evidence type="ECO:0000313" key="1">
    <source>
        <dbReference type="EMBL" id="CEK66522.1"/>
    </source>
</evidence>
<dbReference type="AlphaFoldDB" id="A0A0B6ZDM2"/>